<keyword evidence="2" id="KW-1185">Reference proteome</keyword>
<protein>
    <submittedName>
        <fullName evidence="1">Uncharacterized protein</fullName>
    </submittedName>
</protein>
<reference evidence="2" key="1">
    <citation type="submission" date="2019-05" db="EMBL/GenBank/DDBJ databases">
        <title>Candidatus Nanohalobium constans, a novel model system to study the DPANN nano-sized archaea: genomic and physiological characterization of a nanoarchaeon co-cultured with its chitinotrophic host.</title>
        <authorList>
            <person name="La Cono V."/>
            <person name="Arcadi E."/>
            <person name="Crisafi F."/>
            <person name="Denaro R."/>
            <person name="La Spada G."/>
            <person name="Messina E."/>
            <person name="Smedile F."/>
            <person name="Toshchakov S.V."/>
            <person name="Shevchenko M.A."/>
            <person name="Golyshin P.N."/>
            <person name="Golyshina O.V."/>
            <person name="Ferrer M."/>
            <person name="Rohde M."/>
            <person name="Mushegian A."/>
            <person name="Sorokin D.Y."/>
            <person name="Giuliano L."/>
            <person name="Yakimov M.M."/>
        </authorList>
    </citation>
    <scope>NUCLEOTIDE SEQUENCE [LARGE SCALE GENOMIC DNA]</scope>
    <source>
        <strain evidence="2">LC1Nh</strain>
    </source>
</reference>
<name>A0A5Q0UG51_9ARCH</name>
<dbReference type="Proteomes" id="UP000377803">
    <property type="component" value="Chromosome"/>
</dbReference>
<dbReference type="AlphaFoldDB" id="A0A5Q0UG51"/>
<dbReference type="RefSeq" id="WP_153549918.1">
    <property type="nucleotide sequence ID" value="NZ_CP040089.1"/>
</dbReference>
<proteinExistence type="predicted"/>
<dbReference type="EMBL" id="CP040089">
    <property type="protein sequence ID" value="QGA80180.1"/>
    <property type="molecule type" value="Genomic_DNA"/>
</dbReference>
<sequence length="75" mass="8938">MKQAEVKEVLEEYADANSEQKLLQLLKDELITHLETKNADTDSQRHELNLIIREIEEELDWIENEKLAEYDPEQQ</sequence>
<gene>
    <name evidence="1" type="ORF">LC1Nh_0277</name>
</gene>
<accession>A0A5Q0UG51</accession>
<dbReference type="GeneID" id="42364659"/>
<organism evidence="1 2">
    <name type="scientific">Candidatus Nanohalobium constans</name>
    <dbReference type="NCBI Taxonomy" id="2565781"/>
    <lineage>
        <taxon>Archaea</taxon>
        <taxon>Candidatus Nanohalarchaeota</taxon>
        <taxon>Candidatus Nanohalobia</taxon>
        <taxon>Candidatus Nanohalobiales</taxon>
        <taxon>Candidatus Nanohalobiaceae</taxon>
        <taxon>Candidatus Nanohalobium</taxon>
    </lineage>
</organism>
<evidence type="ECO:0000313" key="1">
    <source>
        <dbReference type="EMBL" id="QGA80180.1"/>
    </source>
</evidence>
<dbReference type="KEGG" id="ncon:LC1Nh_0277"/>
<evidence type="ECO:0000313" key="2">
    <source>
        <dbReference type="Proteomes" id="UP000377803"/>
    </source>
</evidence>